<accession>A0A0E0J2R1</accession>
<protein>
    <submittedName>
        <fullName evidence="2">Uncharacterized protein</fullName>
    </submittedName>
</protein>
<organism evidence="2">
    <name type="scientific">Oryza nivara</name>
    <name type="common">Indian wild rice</name>
    <name type="synonym">Oryza sativa f. spontanea</name>
    <dbReference type="NCBI Taxonomy" id="4536"/>
    <lineage>
        <taxon>Eukaryota</taxon>
        <taxon>Viridiplantae</taxon>
        <taxon>Streptophyta</taxon>
        <taxon>Embryophyta</taxon>
        <taxon>Tracheophyta</taxon>
        <taxon>Spermatophyta</taxon>
        <taxon>Magnoliopsida</taxon>
        <taxon>Liliopsida</taxon>
        <taxon>Poales</taxon>
        <taxon>Poaceae</taxon>
        <taxon>BOP clade</taxon>
        <taxon>Oryzoideae</taxon>
        <taxon>Oryzeae</taxon>
        <taxon>Oryzinae</taxon>
        <taxon>Oryza</taxon>
    </lineage>
</organism>
<dbReference type="PANTHER" id="PTHR31170:SF18">
    <property type="entry name" value="(WILD MALAYSIAN BANANA) HYPOTHETICAL PROTEIN"/>
    <property type="match status" value="1"/>
</dbReference>
<sequence>MQNDRWINDWVQYLLSYTITPTTPVDDLQGLHPLDVLQKIVSGTRRNSQMSTEDDVHMLSAAELGEAGIHIRVSTSSGFGSTVSFERGVLRVPEILLYDNAERMFLNLMAFEKLHPGAGNEVTTFVYFMDELINTARDVRLLRAKGIIKHGLGSDEAVANLINNTLTKGVVIGPNSSLTDVMLEVDAYCKKPWNICIIILRTKYFSNPWAFISLVASTVLLIASVIQTVYAILSFNSKT</sequence>
<dbReference type="InterPro" id="IPR004158">
    <property type="entry name" value="DUF247_pln"/>
</dbReference>
<evidence type="ECO:0000313" key="3">
    <source>
        <dbReference type="Proteomes" id="UP000006591"/>
    </source>
</evidence>
<dbReference type="Proteomes" id="UP000006591">
    <property type="component" value="Chromosome 11"/>
</dbReference>
<proteinExistence type="predicted"/>
<dbReference type="eggNOG" id="ENOG502QR4P">
    <property type="taxonomic scope" value="Eukaryota"/>
</dbReference>
<dbReference type="Pfam" id="PF03140">
    <property type="entry name" value="DUF247"/>
    <property type="match status" value="1"/>
</dbReference>
<reference evidence="2" key="1">
    <citation type="submission" date="2015-04" db="UniProtKB">
        <authorList>
            <consortium name="EnsemblPlants"/>
        </authorList>
    </citation>
    <scope>IDENTIFICATION</scope>
    <source>
        <strain evidence="2">SL10</strain>
    </source>
</reference>
<feature type="transmembrane region" description="Helical" evidence="1">
    <location>
        <begin position="209"/>
        <end position="233"/>
    </location>
</feature>
<dbReference type="AlphaFoldDB" id="A0A0E0J2R1"/>
<dbReference type="STRING" id="4536.A0A0E0J2R1"/>
<evidence type="ECO:0000313" key="2">
    <source>
        <dbReference type="EnsemblPlants" id="ONIVA11G15460.1"/>
    </source>
</evidence>
<dbReference type="EnsemblPlants" id="ONIVA11G15460.1">
    <property type="protein sequence ID" value="ONIVA11G15460.1"/>
    <property type="gene ID" value="ONIVA11G15460"/>
</dbReference>
<dbReference type="PANTHER" id="PTHR31170">
    <property type="entry name" value="BNAC04G53230D PROTEIN"/>
    <property type="match status" value="1"/>
</dbReference>
<dbReference type="HOGENOM" id="CLU_020188_3_0_1"/>
<dbReference type="Gramene" id="ONIVA11G15460.1">
    <property type="protein sequence ID" value="ONIVA11G15460.1"/>
    <property type="gene ID" value="ONIVA11G15460"/>
</dbReference>
<keyword evidence="3" id="KW-1185">Reference proteome</keyword>
<keyword evidence="1" id="KW-1133">Transmembrane helix</keyword>
<dbReference type="OMA" id="QNDRWIN"/>
<reference evidence="2" key="2">
    <citation type="submission" date="2018-04" db="EMBL/GenBank/DDBJ databases">
        <title>OnivRS2 (Oryza nivara Reference Sequence Version 2).</title>
        <authorList>
            <person name="Zhang J."/>
            <person name="Kudrna D."/>
            <person name="Lee S."/>
            <person name="Talag J."/>
            <person name="Rajasekar S."/>
            <person name="Welchert J."/>
            <person name="Hsing Y.-I."/>
            <person name="Wing R.A."/>
        </authorList>
    </citation>
    <scope>NUCLEOTIDE SEQUENCE [LARGE SCALE GENOMIC DNA]</scope>
    <source>
        <strain evidence="2">SL10</strain>
    </source>
</reference>
<keyword evidence="1" id="KW-0472">Membrane</keyword>
<keyword evidence="1" id="KW-0812">Transmembrane</keyword>
<evidence type="ECO:0000256" key="1">
    <source>
        <dbReference type="SAM" id="Phobius"/>
    </source>
</evidence>
<name>A0A0E0J2R1_ORYNI</name>